<protein>
    <submittedName>
        <fullName evidence="2">Uncharacterized protein</fullName>
    </submittedName>
</protein>
<dbReference type="WBParaSite" id="ES5_v2.g25060.t1">
    <property type="protein sequence ID" value="ES5_v2.g25060.t1"/>
    <property type="gene ID" value="ES5_v2.g25060"/>
</dbReference>
<dbReference type="Proteomes" id="UP000887579">
    <property type="component" value="Unplaced"/>
</dbReference>
<reference evidence="2" key="1">
    <citation type="submission" date="2022-11" db="UniProtKB">
        <authorList>
            <consortium name="WormBaseParasite"/>
        </authorList>
    </citation>
    <scope>IDENTIFICATION</scope>
</reference>
<evidence type="ECO:0000313" key="2">
    <source>
        <dbReference type="WBParaSite" id="ES5_v2.g25060.t1"/>
    </source>
</evidence>
<sequence>MAAQVDTNVPEQDENVINEENEVQVNEEQANDNEAKLDDHDYVNDPRNFALFEDADQVFQQEYEPEDEHHSQDDDQSNQNDEQMPQDEAATSQESCFGDYAEVETVIDEDEETQVLSDNDAIDLNVQVNQIEEDEIDENFEEQVEDNEEGEANVLRGNPNQQLLQDQNVVKGRKARKFTSMRQHYLYMFQMRDDDPKAFHWLWSHRTLAQEYTIVTLNRIEANEMDWQKKVQSRVTHPASLREALSRF</sequence>
<organism evidence="1 2">
    <name type="scientific">Panagrolaimus sp. ES5</name>
    <dbReference type="NCBI Taxonomy" id="591445"/>
    <lineage>
        <taxon>Eukaryota</taxon>
        <taxon>Metazoa</taxon>
        <taxon>Ecdysozoa</taxon>
        <taxon>Nematoda</taxon>
        <taxon>Chromadorea</taxon>
        <taxon>Rhabditida</taxon>
        <taxon>Tylenchina</taxon>
        <taxon>Panagrolaimomorpha</taxon>
        <taxon>Panagrolaimoidea</taxon>
        <taxon>Panagrolaimidae</taxon>
        <taxon>Panagrolaimus</taxon>
    </lineage>
</organism>
<name>A0AC34G5R8_9BILA</name>
<evidence type="ECO:0000313" key="1">
    <source>
        <dbReference type="Proteomes" id="UP000887579"/>
    </source>
</evidence>
<proteinExistence type="predicted"/>
<accession>A0AC34G5R8</accession>